<feature type="transmembrane region" description="Helical" evidence="1">
    <location>
        <begin position="15"/>
        <end position="33"/>
    </location>
</feature>
<organism evidence="2 3">
    <name type="scientific">Methanobacterium bryantii</name>
    <dbReference type="NCBI Taxonomy" id="2161"/>
    <lineage>
        <taxon>Archaea</taxon>
        <taxon>Methanobacteriati</taxon>
        <taxon>Methanobacteriota</taxon>
        <taxon>Methanomada group</taxon>
        <taxon>Methanobacteria</taxon>
        <taxon>Methanobacteriales</taxon>
        <taxon>Methanobacteriaceae</taxon>
        <taxon>Methanobacterium</taxon>
    </lineage>
</organism>
<gene>
    <name evidence="2" type="ORF">ASJ80_06810</name>
</gene>
<keyword evidence="1" id="KW-0472">Membrane</keyword>
<proteinExistence type="predicted"/>
<name>A0A2A2H5K3_METBR</name>
<accession>A0A2A2H5K3</accession>
<dbReference type="InterPro" id="IPR043713">
    <property type="entry name" value="DUF5654"/>
</dbReference>
<keyword evidence="1" id="KW-0812">Transmembrane</keyword>
<reference evidence="2 3" key="1">
    <citation type="journal article" date="2017" name="BMC Genomics">
        <title>Genomic analysis of methanogenic archaea reveals a shift towards energy conservation.</title>
        <authorList>
            <person name="Gilmore S.P."/>
            <person name="Henske J.K."/>
            <person name="Sexton J.A."/>
            <person name="Solomon K.V."/>
            <person name="Seppala S."/>
            <person name="Yoo J.I."/>
            <person name="Huyett L.M."/>
            <person name="Pressman A."/>
            <person name="Cogan J.Z."/>
            <person name="Kivenson V."/>
            <person name="Peng X."/>
            <person name="Tan Y."/>
            <person name="Valentine D.L."/>
            <person name="O'Malley M.A."/>
        </authorList>
    </citation>
    <scope>NUCLEOTIDE SEQUENCE [LARGE SCALE GENOMIC DNA]</scope>
    <source>
        <strain evidence="2 3">M.o.H.</strain>
    </source>
</reference>
<dbReference type="Pfam" id="PF18898">
    <property type="entry name" value="DUF5654"/>
    <property type="match status" value="1"/>
</dbReference>
<feature type="transmembrane region" description="Helical" evidence="1">
    <location>
        <begin position="53"/>
        <end position="75"/>
    </location>
</feature>
<keyword evidence="1" id="KW-1133">Transmembrane helix</keyword>
<dbReference type="AlphaFoldDB" id="A0A2A2H5K3"/>
<dbReference type="EMBL" id="LMVM01000023">
    <property type="protein sequence ID" value="PAV04596.1"/>
    <property type="molecule type" value="Genomic_DNA"/>
</dbReference>
<sequence>MPLNTSCLGPKKLKFFPALITAAFGLIAALAWNEAIKALIAQFFKSGNELMGLFVYAIIVTVIAILITYMIARALSRYGMELNKK</sequence>
<dbReference type="Proteomes" id="UP000217784">
    <property type="component" value="Unassembled WGS sequence"/>
</dbReference>
<evidence type="ECO:0000256" key="1">
    <source>
        <dbReference type="SAM" id="Phobius"/>
    </source>
</evidence>
<keyword evidence="3" id="KW-1185">Reference proteome</keyword>
<evidence type="ECO:0000313" key="2">
    <source>
        <dbReference type="EMBL" id="PAV04596.1"/>
    </source>
</evidence>
<protein>
    <submittedName>
        <fullName evidence="2">Uncharacterized protein</fullName>
    </submittedName>
</protein>
<comment type="caution">
    <text evidence="2">The sequence shown here is derived from an EMBL/GenBank/DDBJ whole genome shotgun (WGS) entry which is preliminary data.</text>
</comment>
<evidence type="ECO:0000313" key="3">
    <source>
        <dbReference type="Proteomes" id="UP000217784"/>
    </source>
</evidence>